<dbReference type="EMBL" id="HBUF01162762">
    <property type="protein sequence ID" value="CAG6650547.1"/>
    <property type="molecule type" value="Transcribed_RNA"/>
</dbReference>
<evidence type="ECO:0000313" key="1">
    <source>
        <dbReference type="EMBL" id="CAG6650547.1"/>
    </source>
</evidence>
<proteinExistence type="predicted"/>
<name>A0A8D8RL71_9HEMI</name>
<reference evidence="1" key="1">
    <citation type="submission" date="2021-05" db="EMBL/GenBank/DDBJ databases">
        <authorList>
            <person name="Alioto T."/>
            <person name="Alioto T."/>
            <person name="Gomez Garrido J."/>
        </authorList>
    </citation>
    <scope>NUCLEOTIDE SEQUENCE</scope>
</reference>
<organism evidence="1">
    <name type="scientific">Cacopsylla melanoneura</name>
    <dbReference type="NCBI Taxonomy" id="428564"/>
    <lineage>
        <taxon>Eukaryota</taxon>
        <taxon>Metazoa</taxon>
        <taxon>Ecdysozoa</taxon>
        <taxon>Arthropoda</taxon>
        <taxon>Hexapoda</taxon>
        <taxon>Insecta</taxon>
        <taxon>Pterygota</taxon>
        <taxon>Neoptera</taxon>
        <taxon>Paraneoptera</taxon>
        <taxon>Hemiptera</taxon>
        <taxon>Sternorrhyncha</taxon>
        <taxon>Psylloidea</taxon>
        <taxon>Psyllidae</taxon>
        <taxon>Psyllinae</taxon>
        <taxon>Cacopsylla</taxon>
    </lineage>
</organism>
<sequence length="99" mass="11104">MSLCDNANLLSPTSHNINCIGLIGGDEVPGDSAIYHIRRRLSRMHDDTLDIIGNDNLVVFSICVTYPPELRKTMSLTNQSVNQLKLNLWTNRNGLLPFH</sequence>
<dbReference type="AlphaFoldDB" id="A0A8D8RL71"/>
<accession>A0A8D8RL71</accession>
<protein>
    <submittedName>
        <fullName evidence="1">Uncharacterized protein</fullName>
    </submittedName>
</protein>